<dbReference type="Proteomes" id="UP001157418">
    <property type="component" value="Unassembled WGS sequence"/>
</dbReference>
<evidence type="ECO:0000313" key="2">
    <source>
        <dbReference type="Proteomes" id="UP001157418"/>
    </source>
</evidence>
<proteinExistence type="predicted"/>
<comment type="caution">
    <text evidence="1">The sequence shown here is derived from an EMBL/GenBank/DDBJ whole genome shotgun (WGS) entry which is preliminary data.</text>
</comment>
<reference evidence="1 2" key="1">
    <citation type="submission" date="2022-01" db="EMBL/GenBank/DDBJ databases">
        <authorList>
            <person name="Xiong W."/>
            <person name="Schranz E."/>
        </authorList>
    </citation>
    <scope>NUCLEOTIDE SEQUENCE [LARGE SCALE GENOMIC DNA]</scope>
</reference>
<protein>
    <submittedName>
        <fullName evidence="1">Uncharacterized protein</fullName>
    </submittedName>
</protein>
<keyword evidence="2" id="KW-1185">Reference proteome</keyword>
<dbReference type="EMBL" id="CAKMRJ010005523">
    <property type="protein sequence ID" value="CAH1444319.1"/>
    <property type="molecule type" value="Genomic_DNA"/>
</dbReference>
<accession>A0AAU9P2I5</accession>
<dbReference type="AlphaFoldDB" id="A0AAU9P2I5"/>
<sequence length="137" mass="15877">MFVRSSILGDSVSGDASLHRCSDYLLSKIVNHDHCLCLRSNIRLHRGLIALISDQHFPRDPSVRYSGTKGSIGERRQMKLICVTNRKKFTFTVFPLIRLRGNFILFWCQWSTTIRGRLNCLKFEREQCSIIALYGLR</sequence>
<evidence type="ECO:0000313" key="1">
    <source>
        <dbReference type="EMBL" id="CAH1444319.1"/>
    </source>
</evidence>
<gene>
    <name evidence="1" type="ORF">LVIROSA_LOCUS30168</name>
</gene>
<organism evidence="1 2">
    <name type="scientific">Lactuca virosa</name>
    <dbReference type="NCBI Taxonomy" id="75947"/>
    <lineage>
        <taxon>Eukaryota</taxon>
        <taxon>Viridiplantae</taxon>
        <taxon>Streptophyta</taxon>
        <taxon>Embryophyta</taxon>
        <taxon>Tracheophyta</taxon>
        <taxon>Spermatophyta</taxon>
        <taxon>Magnoliopsida</taxon>
        <taxon>eudicotyledons</taxon>
        <taxon>Gunneridae</taxon>
        <taxon>Pentapetalae</taxon>
        <taxon>asterids</taxon>
        <taxon>campanulids</taxon>
        <taxon>Asterales</taxon>
        <taxon>Asteraceae</taxon>
        <taxon>Cichorioideae</taxon>
        <taxon>Cichorieae</taxon>
        <taxon>Lactucinae</taxon>
        <taxon>Lactuca</taxon>
    </lineage>
</organism>
<name>A0AAU9P2I5_9ASTR</name>